<name>A0ACC5QYI6_9HYPH</name>
<dbReference type="Proteomes" id="UP000616151">
    <property type="component" value="Unassembled WGS sequence"/>
</dbReference>
<sequence length="382" mass="40723">MLISRSDRGLFASWWFTVDRLLLSAVLLLMAAGVLISMAASPPVAARLGLDSFHFFRNQLFYLGIAVVVLTATSLLEPLQARRVAFLVFFGSLALMVLALFYGPEIKGAHRWIDIGPINLQPSELAKPGFIVMVAWFLAEQTRKPGMPGLPIALLLCGGFVGLLILQPDFGQSALVVLTFIALLLIYGIPWILVFGISALAVAGVFLAYEAIPHVASRIDRFLNPEKGDTFQVDTATQAFLNGGLFGAGPGGGEAKQILPDAHTDFTFAVVGEEFGFIACMGLILLFAFIVIRILGRAKTEPDPFAALSMSGLAVIFGLQAVINMGVNVSLLPAKGMTLPFISYGGSSLIGMAFAMGLVLAFARSRTLAVESDPAWRAAATA</sequence>
<reference evidence="1" key="1">
    <citation type="submission" date="2021-01" db="EMBL/GenBank/DDBJ databases">
        <authorList>
            <person name="Sun Q."/>
        </authorList>
    </citation>
    <scope>NUCLEOTIDE SEQUENCE</scope>
    <source>
        <strain evidence="1">YIM B02566</strain>
    </source>
</reference>
<keyword evidence="2" id="KW-1185">Reference proteome</keyword>
<proteinExistence type="predicted"/>
<comment type="caution">
    <text evidence="1">The sequence shown here is derived from an EMBL/GenBank/DDBJ whole genome shotgun (WGS) entry which is preliminary data.</text>
</comment>
<protein>
    <submittedName>
        <fullName evidence="1">Lipid II flippase FtsW</fullName>
    </submittedName>
</protein>
<evidence type="ECO:0000313" key="2">
    <source>
        <dbReference type="Proteomes" id="UP000616151"/>
    </source>
</evidence>
<evidence type="ECO:0000313" key="1">
    <source>
        <dbReference type="EMBL" id="MBK1865460.1"/>
    </source>
</evidence>
<organism evidence="1 2">
    <name type="scientific">Taklimakanibacter albus</name>
    <dbReference type="NCBI Taxonomy" id="2800327"/>
    <lineage>
        <taxon>Bacteria</taxon>
        <taxon>Pseudomonadati</taxon>
        <taxon>Pseudomonadota</taxon>
        <taxon>Alphaproteobacteria</taxon>
        <taxon>Hyphomicrobiales</taxon>
        <taxon>Aestuariivirgaceae</taxon>
        <taxon>Taklimakanibacter</taxon>
    </lineage>
</organism>
<gene>
    <name evidence="1" type="primary">ftsW</name>
    <name evidence="1" type="ORF">JHL16_03785</name>
</gene>
<accession>A0ACC5QYI6</accession>
<dbReference type="EMBL" id="JAENHL010000004">
    <property type="protein sequence ID" value="MBK1865460.1"/>
    <property type="molecule type" value="Genomic_DNA"/>
</dbReference>